<dbReference type="Proteomes" id="UP000622860">
    <property type="component" value="Unassembled WGS sequence"/>
</dbReference>
<dbReference type="EMBL" id="BMFR01000005">
    <property type="protein sequence ID" value="GGG72734.1"/>
    <property type="molecule type" value="Genomic_DNA"/>
</dbReference>
<reference evidence="2" key="2">
    <citation type="submission" date="2020-09" db="EMBL/GenBank/DDBJ databases">
        <authorList>
            <person name="Sun Q."/>
            <person name="Zhou Y."/>
        </authorList>
    </citation>
    <scope>NUCLEOTIDE SEQUENCE</scope>
    <source>
        <strain evidence="2">CGMCC 1.12754</strain>
    </source>
</reference>
<name>A0A917H9W4_9BACI</name>
<gene>
    <name evidence="2" type="ORF">GCM10011398_16360</name>
</gene>
<reference evidence="2" key="1">
    <citation type="journal article" date="2014" name="Int. J. Syst. Evol. Microbiol.">
        <title>Complete genome sequence of Corynebacterium casei LMG S-19264T (=DSM 44701T), isolated from a smear-ripened cheese.</title>
        <authorList>
            <consortium name="US DOE Joint Genome Institute (JGI-PGF)"/>
            <person name="Walter F."/>
            <person name="Albersmeier A."/>
            <person name="Kalinowski J."/>
            <person name="Ruckert C."/>
        </authorList>
    </citation>
    <scope>NUCLEOTIDE SEQUENCE</scope>
    <source>
        <strain evidence="2">CGMCC 1.12754</strain>
    </source>
</reference>
<dbReference type="InterPro" id="IPR011528">
    <property type="entry name" value="NERD"/>
</dbReference>
<dbReference type="AlphaFoldDB" id="A0A917H9W4"/>
<protein>
    <recommendedName>
        <fullName evidence="1">NERD domain-containing protein</fullName>
    </recommendedName>
</protein>
<dbReference type="Pfam" id="PF08378">
    <property type="entry name" value="NERD"/>
    <property type="match status" value="1"/>
</dbReference>
<accession>A0A917H9W4</accession>
<feature type="domain" description="NERD" evidence="1">
    <location>
        <begin position="41"/>
        <end position="159"/>
    </location>
</feature>
<evidence type="ECO:0000313" key="2">
    <source>
        <dbReference type="EMBL" id="GGG72734.1"/>
    </source>
</evidence>
<organism evidence="2 3">
    <name type="scientific">Virgibacillus oceani</name>
    <dbReference type="NCBI Taxonomy" id="1479511"/>
    <lineage>
        <taxon>Bacteria</taxon>
        <taxon>Bacillati</taxon>
        <taxon>Bacillota</taxon>
        <taxon>Bacilli</taxon>
        <taxon>Bacillales</taxon>
        <taxon>Bacillaceae</taxon>
        <taxon>Virgibacillus</taxon>
    </lineage>
</organism>
<dbReference type="PROSITE" id="PS50965">
    <property type="entry name" value="NERD"/>
    <property type="match status" value="1"/>
</dbReference>
<keyword evidence="3" id="KW-1185">Reference proteome</keyword>
<evidence type="ECO:0000259" key="1">
    <source>
        <dbReference type="PROSITE" id="PS50965"/>
    </source>
</evidence>
<sequence length="332" mass="38868">MLLKDREIPIEIFILEAILRRLPYNHLKRPKVEEDLRKRYAGYYGEQSIDYHLSFLEDNKYMFLHNLRLPWKDDTYFQIDSLILSPSYIILLEVKNMTGTLFFDEPAKQLIRTKTDGTQECFSYPITQSNRHVLQLNSWLRQHKFPNIPIISYVVISNSSAIINTNSNDPNFYEKVTHAVNLPEKIHPLIDLYPNKILTVKKLNKIAEQLVSEHTPSKPAMLERYGIKSEELQKGLFCEDCKKLSLKRNRGSWKCTSCNSVSKDAHLRGLADYFLLIDNTITNQQFRSYFHIESRSVAAKLLQKSNLPTSGSYKDKTYHLSLSELEKWMTRN</sequence>
<proteinExistence type="predicted"/>
<comment type="caution">
    <text evidence="2">The sequence shown here is derived from an EMBL/GenBank/DDBJ whole genome shotgun (WGS) entry which is preliminary data.</text>
</comment>
<dbReference type="RefSeq" id="WP_188454903.1">
    <property type="nucleotide sequence ID" value="NZ_BMFR01000005.1"/>
</dbReference>
<evidence type="ECO:0000313" key="3">
    <source>
        <dbReference type="Proteomes" id="UP000622860"/>
    </source>
</evidence>